<dbReference type="InterPro" id="IPR009057">
    <property type="entry name" value="Homeodomain-like_sf"/>
</dbReference>
<dbReference type="EMBL" id="JSYZ01000009">
    <property type="protein sequence ID" value="KPA90626.1"/>
    <property type="molecule type" value="Genomic_DNA"/>
</dbReference>
<name>A0A0N0E3X5_9PSED</name>
<accession>A0A0N0E3X5</accession>
<dbReference type="PATRIC" id="fig|50340.43.peg.6075"/>
<dbReference type="Pfam" id="PF08765">
    <property type="entry name" value="Mor"/>
    <property type="match status" value="1"/>
</dbReference>
<dbReference type="OrthoDB" id="6387485at2"/>
<organism evidence="2 3">
    <name type="scientific">Pseudomonas asplenii</name>
    <dbReference type="NCBI Taxonomy" id="53407"/>
    <lineage>
        <taxon>Bacteria</taxon>
        <taxon>Pseudomonadati</taxon>
        <taxon>Pseudomonadota</taxon>
        <taxon>Gammaproteobacteria</taxon>
        <taxon>Pseudomonadales</taxon>
        <taxon>Pseudomonadaceae</taxon>
        <taxon>Pseudomonas</taxon>
    </lineage>
</organism>
<protein>
    <recommendedName>
        <fullName evidence="1">Mor transcription activator domain-containing protein</fullName>
    </recommendedName>
</protein>
<reference evidence="2 3" key="1">
    <citation type="journal article" date="2015" name="PLoS ONE">
        <title>Rice-Infecting Pseudomonas Genomes Are Highly Accessorized and Harbor Multiple Putative Virulence Mechanisms to Cause Sheath Brown Rot.</title>
        <authorList>
            <person name="Quibod I.L."/>
            <person name="Grande G."/>
            <person name="Oreiro E.G."/>
            <person name="Borja F.N."/>
            <person name="Dossa G.S."/>
            <person name="Mauleon R."/>
            <person name="Cruz C.V."/>
            <person name="Oliva R."/>
        </authorList>
    </citation>
    <scope>NUCLEOTIDE SEQUENCE [LARGE SCALE GENOMIC DNA]</scope>
    <source>
        <strain evidence="2 3">IRRI 6609</strain>
    </source>
</reference>
<dbReference type="SUPFAM" id="SSF46689">
    <property type="entry name" value="Homeodomain-like"/>
    <property type="match status" value="1"/>
</dbReference>
<dbReference type="STRING" id="50340.PF66_02687"/>
<dbReference type="Gene3D" id="1.10.10.60">
    <property type="entry name" value="Homeodomain-like"/>
    <property type="match status" value="1"/>
</dbReference>
<dbReference type="InterPro" id="IPR014875">
    <property type="entry name" value="Mor_transcription_activator"/>
</dbReference>
<keyword evidence="3" id="KW-1185">Reference proteome</keyword>
<dbReference type="PANTHER" id="PTHR37812">
    <property type="entry name" value="MU-LIKE PROPHAGE FLUMU PROTEIN C"/>
    <property type="match status" value="1"/>
</dbReference>
<dbReference type="RefSeq" id="WP_054062935.1">
    <property type="nucleotide sequence ID" value="NZ_JSYZ01000009.1"/>
</dbReference>
<feature type="domain" description="Mor transcription activator" evidence="1">
    <location>
        <begin position="31"/>
        <end position="133"/>
    </location>
</feature>
<evidence type="ECO:0000259" key="1">
    <source>
        <dbReference type="Pfam" id="PF08765"/>
    </source>
</evidence>
<proteinExistence type="predicted"/>
<sequence length="146" mass="16643">MSNEQLFEDDTDKLDPAKVLAHMADPAVVHKWEGTLKEMVDVAEAGLRPLVKNQDVVPEMARAVVFAICDTMGGAVVYLPRGDALKKAMRDASIFSDWRDRNIQPPELVRKYRLASPTIYDIIQRQRALHRRNEPDLFGFDDRTVH</sequence>
<evidence type="ECO:0000313" key="3">
    <source>
        <dbReference type="Proteomes" id="UP000037931"/>
    </source>
</evidence>
<comment type="caution">
    <text evidence="2">The sequence shown here is derived from an EMBL/GenBank/DDBJ whole genome shotgun (WGS) entry which is preliminary data.</text>
</comment>
<evidence type="ECO:0000313" key="2">
    <source>
        <dbReference type="EMBL" id="KPA90626.1"/>
    </source>
</evidence>
<gene>
    <name evidence="2" type="ORF">PF66_02687</name>
</gene>
<dbReference type="AlphaFoldDB" id="A0A0N0E3X5"/>
<dbReference type="PANTHER" id="PTHR37812:SF1">
    <property type="entry name" value="MU-LIKE PROPHAGE FLUMU PROTEIN C"/>
    <property type="match status" value="1"/>
</dbReference>
<dbReference type="InterPro" id="IPR052411">
    <property type="entry name" value="c-mor_Regulatory_Protein"/>
</dbReference>
<dbReference type="Proteomes" id="UP000037931">
    <property type="component" value="Unassembled WGS sequence"/>
</dbReference>